<feature type="active site" description="Proton donor/acceptor" evidence="6">
    <location>
        <position position="303"/>
    </location>
</feature>
<evidence type="ECO:0000256" key="3">
    <source>
        <dbReference type="ARBA" id="ARBA00022801"/>
    </source>
</evidence>
<keyword evidence="4 5" id="KW-0119">Carbohydrate metabolism</keyword>
<feature type="binding site" evidence="7">
    <location>
        <position position="253"/>
    </location>
    <ligand>
        <name>substrate</name>
    </ligand>
</feature>
<dbReference type="Pfam" id="PF01979">
    <property type="entry name" value="Amidohydro_1"/>
    <property type="match status" value="1"/>
</dbReference>
<keyword evidence="2 8" id="KW-0479">Metal-binding</keyword>
<comment type="similarity">
    <text evidence="1 5">Belongs to the metallo-dependent hydrolases superfamily. NagA family.</text>
</comment>
<evidence type="ECO:0000313" key="11">
    <source>
        <dbReference type="EMBL" id="SER70900.1"/>
    </source>
</evidence>
<dbReference type="GO" id="GO:0006046">
    <property type="term" value="P:N-acetylglucosamine catabolic process"/>
    <property type="evidence" value="ECO:0007669"/>
    <property type="project" value="TreeGrafter"/>
</dbReference>
<dbReference type="AlphaFoldDB" id="A0A1H9RDR0"/>
<feature type="binding site" evidence="7">
    <location>
        <begin position="245"/>
        <end position="246"/>
    </location>
    <ligand>
        <name>substrate</name>
    </ligand>
</feature>
<evidence type="ECO:0000256" key="2">
    <source>
        <dbReference type="ARBA" id="ARBA00022723"/>
    </source>
</evidence>
<feature type="domain" description="Amidohydrolase-related" evidence="10">
    <location>
        <begin position="72"/>
        <end position="395"/>
    </location>
</feature>
<evidence type="ECO:0000313" key="12">
    <source>
        <dbReference type="Proteomes" id="UP000199019"/>
    </source>
</evidence>
<dbReference type="RefSeq" id="WP_091755731.1">
    <property type="nucleotide sequence ID" value="NZ_FOHB01000001.1"/>
</dbReference>
<protein>
    <submittedName>
        <fullName evidence="11">N-acetylglucosamine 6-phosphate deacetylase</fullName>
    </submittedName>
</protein>
<feature type="binding site" evidence="7">
    <location>
        <position position="157"/>
    </location>
    <ligand>
        <name>substrate</name>
    </ligand>
</feature>
<dbReference type="GO" id="GO:0008448">
    <property type="term" value="F:N-acetylglucosamine-6-phosphate deacetylase activity"/>
    <property type="evidence" value="ECO:0007669"/>
    <property type="project" value="InterPro"/>
</dbReference>
<evidence type="ECO:0000256" key="5">
    <source>
        <dbReference type="PIRNR" id="PIRNR038994"/>
    </source>
</evidence>
<dbReference type="InterPro" id="IPR011059">
    <property type="entry name" value="Metal-dep_hydrolase_composite"/>
</dbReference>
<dbReference type="InterPro" id="IPR006680">
    <property type="entry name" value="Amidohydro-rel"/>
</dbReference>
<dbReference type="SUPFAM" id="SSF51556">
    <property type="entry name" value="Metallo-dependent hydrolases"/>
    <property type="match status" value="1"/>
</dbReference>
<organism evidence="11 12">
    <name type="scientific">Pedococcus cremeus</name>
    <dbReference type="NCBI Taxonomy" id="587636"/>
    <lineage>
        <taxon>Bacteria</taxon>
        <taxon>Bacillati</taxon>
        <taxon>Actinomycetota</taxon>
        <taxon>Actinomycetes</taxon>
        <taxon>Micrococcales</taxon>
        <taxon>Intrasporangiaceae</taxon>
        <taxon>Pedococcus</taxon>
    </lineage>
</organism>
<proteinExistence type="inferred from homology"/>
<evidence type="ECO:0000256" key="7">
    <source>
        <dbReference type="PIRSR" id="PIRSR038994-2"/>
    </source>
</evidence>
<feature type="region of interest" description="Disordered" evidence="9">
    <location>
        <begin position="1"/>
        <end position="21"/>
    </location>
</feature>
<dbReference type="EMBL" id="FOHB01000001">
    <property type="protein sequence ID" value="SER70900.1"/>
    <property type="molecule type" value="Genomic_DNA"/>
</dbReference>
<dbReference type="Gene3D" id="3.20.20.140">
    <property type="entry name" value="Metal-dependent hydrolases"/>
    <property type="match status" value="1"/>
</dbReference>
<sequence>MTSTPQGPTDRTGTDRASTTLLTGRVVLPSETVADGAVVVAGEQVLYAGPRASLPPEHSGATEPAGWAPGLTLLPGLVDLHCHGGSGGEFGTDTEGARTAAAHHHRAGSTTVVGSLVSASAERLLTGVRACAPLVRDGDLAGIHLEGPFLSTARCGAQNPAALVAPDLKLLEELVLEAGPGVIAQMTWAPELPGADQLPAELARLGILGAVGHTDADVRTARAALAALVEHPVRGGQALVTHLFNGMPPMLSRQPGPVAAALSAAGRGEAVLEVIADGVHLDSGTVQMLFDTVGPDQVALVSDCMAAAGLPEGDYTLGGLHVRVQGRDVRLVGSGSLAGGVSCLLDQVRWCVTDLGVPLPDAVRAASTTPARALALDGVGALAAGLRADVLVVDDALVAHRVMRRGAWLAAR</sequence>
<dbReference type="GO" id="GO:0046872">
    <property type="term" value="F:metal ion binding"/>
    <property type="evidence" value="ECO:0007669"/>
    <property type="project" value="UniProtKB-KW"/>
</dbReference>
<dbReference type="PANTHER" id="PTHR11113">
    <property type="entry name" value="N-ACETYLGLUCOSAMINE-6-PHOSPHATE DEACETYLASE"/>
    <property type="match status" value="1"/>
</dbReference>
<dbReference type="Proteomes" id="UP000199019">
    <property type="component" value="Unassembled WGS sequence"/>
</dbReference>
<reference evidence="12" key="1">
    <citation type="submission" date="2016-10" db="EMBL/GenBank/DDBJ databases">
        <authorList>
            <person name="Varghese N."/>
            <person name="Submissions S."/>
        </authorList>
    </citation>
    <scope>NUCLEOTIDE SEQUENCE [LARGE SCALE GENOMIC DNA]</scope>
    <source>
        <strain evidence="12">CGMCC 1.6963</strain>
    </source>
</reference>
<dbReference type="PANTHER" id="PTHR11113:SF14">
    <property type="entry name" value="N-ACETYLGLUCOSAMINE-6-PHOSPHATE DEACETYLASE"/>
    <property type="match status" value="1"/>
</dbReference>
<dbReference type="InterPro" id="IPR003764">
    <property type="entry name" value="GlcNAc_6-P_deAcase"/>
</dbReference>
<feature type="binding site" evidence="8">
    <location>
        <position position="213"/>
    </location>
    <ligand>
        <name>Zn(2+)</name>
        <dbReference type="ChEBI" id="CHEBI:29105"/>
    </ligand>
</feature>
<dbReference type="PIRSF" id="PIRSF038994">
    <property type="entry name" value="NagA"/>
    <property type="match status" value="1"/>
</dbReference>
<gene>
    <name evidence="11" type="ORF">SAMN05216199_0944</name>
</gene>
<dbReference type="STRING" id="587636.SAMN05216199_0944"/>
<keyword evidence="12" id="KW-1185">Reference proteome</keyword>
<evidence type="ECO:0000256" key="1">
    <source>
        <dbReference type="ARBA" id="ARBA00010716"/>
    </source>
</evidence>
<accession>A0A1H9RDR0</accession>
<evidence type="ECO:0000256" key="8">
    <source>
        <dbReference type="PIRSR" id="PIRSR038994-3"/>
    </source>
</evidence>
<dbReference type="InterPro" id="IPR032466">
    <property type="entry name" value="Metal_Hydrolase"/>
</dbReference>
<dbReference type="Gene3D" id="2.30.40.10">
    <property type="entry name" value="Urease, subunit C, domain 1"/>
    <property type="match status" value="1"/>
</dbReference>
<dbReference type="OrthoDB" id="9776488at2"/>
<evidence type="ECO:0000256" key="6">
    <source>
        <dbReference type="PIRSR" id="PIRSR038994-1"/>
    </source>
</evidence>
<feature type="binding site" evidence="7">
    <location>
        <begin position="337"/>
        <end position="339"/>
    </location>
    <ligand>
        <name>substrate</name>
    </ligand>
</feature>
<evidence type="ECO:0000256" key="9">
    <source>
        <dbReference type="SAM" id="MobiDB-lite"/>
    </source>
</evidence>
<feature type="binding site" evidence="7">
    <location>
        <position position="280"/>
    </location>
    <ligand>
        <name>substrate</name>
    </ligand>
</feature>
<keyword evidence="3 5" id="KW-0378">Hydrolase</keyword>
<evidence type="ECO:0000256" key="4">
    <source>
        <dbReference type="ARBA" id="ARBA00023277"/>
    </source>
</evidence>
<evidence type="ECO:0000259" key="10">
    <source>
        <dbReference type="Pfam" id="PF01979"/>
    </source>
</evidence>
<comment type="cofactor">
    <cofactor evidence="8">
        <name>a divalent metal cation</name>
        <dbReference type="ChEBI" id="CHEBI:60240"/>
    </cofactor>
    <text evidence="8">Binds 1 divalent metal cation per subunit.</text>
</comment>
<name>A0A1H9RDR0_9MICO</name>
<dbReference type="SUPFAM" id="SSF51338">
    <property type="entry name" value="Composite domain of metallo-dependent hydrolases"/>
    <property type="match status" value="1"/>
</dbReference>
<feature type="binding site" evidence="8">
    <location>
        <position position="146"/>
    </location>
    <ligand>
        <name>Zn(2+)</name>
        <dbReference type="ChEBI" id="CHEBI:29105"/>
    </ligand>
</feature>
<feature type="binding site" evidence="8">
    <location>
        <position position="242"/>
    </location>
    <ligand>
        <name>Zn(2+)</name>
        <dbReference type="ChEBI" id="CHEBI:29105"/>
    </ligand>
</feature>